<sequence>MNGATFGLCCVIVWLLSLGLEASPCRRNDASDNEESKRNCSKQISDEDFKRSNGRAGWFEPITGLKVNYDNSELIVRYSPYGEATEGRALKRAKGQTILQRIGTFMAMIPIGMQLLQIPMAVASLKASLLKSLLVAKVALFMLFLRVLFMTKTRQKIVIVKSPSPSEFHEHYYHPFEDPEDNKPGWLGKGPAWMN</sequence>
<evidence type="ECO:0000256" key="1">
    <source>
        <dbReference type="SAM" id="Phobius"/>
    </source>
</evidence>
<feature type="chain" id="PRO_5012150030" evidence="2">
    <location>
        <begin position="23"/>
        <end position="195"/>
    </location>
</feature>
<evidence type="ECO:0000313" key="4">
    <source>
        <dbReference type="Proteomes" id="UP000215335"/>
    </source>
</evidence>
<reference evidence="3 4" key="1">
    <citation type="journal article" date="2017" name="Curr. Biol.">
        <title>The Evolution of Venom by Co-option of Single-Copy Genes.</title>
        <authorList>
            <person name="Martinson E.O."/>
            <person name="Mrinalini"/>
            <person name="Kelkar Y.D."/>
            <person name="Chang C.H."/>
            <person name="Werren J.H."/>
        </authorList>
    </citation>
    <scope>NUCLEOTIDE SEQUENCE [LARGE SCALE GENOMIC DNA]</scope>
    <source>
        <strain evidence="3 4">Alberta</strain>
        <tissue evidence="3">Whole body</tissue>
    </source>
</reference>
<name>A0A232FGM5_9HYME</name>
<evidence type="ECO:0000256" key="2">
    <source>
        <dbReference type="SAM" id="SignalP"/>
    </source>
</evidence>
<feature type="signal peptide" evidence="2">
    <location>
        <begin position="1"/>
        <end position="22"/>
    </location>
</feature>
<keyword evidence="4" id="KW-1185">Reference proteome</keyword>
<keyword evidence="1" id="KW-0472">Membrane</keyword>
<proteinExistence type="predicted"/>
<comment type="caution">
    <text evidence="3">The sequence shown here is derived from an EMBL/GenBank/DDBJ whole genome shotgun (WGS) entry which is preliminary data.</text>
</comment>
<organism evidence="3 4">
    <name type="scientific">Trichomalopsis sarcophagae</name>
    <dbReference type="NCBI Taxonomy" id="543379"/>
    <lineage>
        <taxon>Eukaryota</taxon>
        <taxon>Metazoa</taxon>
        <taxon>Ecdysozoa</taxon>
        <taxon>Arthropoda</taxon>
        <taxon>Hexapoda</taxon>
        <taxon>Insecta</taxon>
        <taxon>Pterygota</taxon>
        <taxon>Neoptera</taxon>
        <taxon>Endopterygota</taxon>
        <taxon>Hymenoptera</taxon>
        <taxon>Apocrita</taxon>
        <taxon>Proctotrupomorpha</taxon>
        <taxon>Chalcidoidea</taxon>
        <taxon>Pteromalidae</taxon>
        <taxon>Pteromalinae</taxon>
        <taxon>Trichomalopsis</taxon>
    </lineage>
</organism>
<dbReference type="Proteomes" id="UP000215335">
    <property type="component" value="Unassembled WGS sequence"/>
</dbReference>
<accession>A0A232FGM5</accession>
<keyword evidence="2" id="KW-0732">Signal</keyword>
<keyword evidence="1" id="KW-0812">Transmembrane</keyword>
<dbReference type="EMBL" id="NNAY01000230">
    <property type="protein sequence ID" value="OXU29842.1"/>
    <property type="molecule type" value="Genomic_DNA"/>
</dbReference>
<dbReference type="AlphaFoldDB" id="A0A232FGM5"/>
<gene>
    <name evidence="3" type="ORF">TSAR_010370</name>
</gene>
<protein>
    <submittedName>
        <fullName evidence="3">Uncharacterized protein</fullName>
    </submittedName>
</protein>
<feature type="transmembrane region" description="Helical" evidence="1">
    <location>
        <begin position="129"/>
        <end position="149"/>
    </location>
</feature>
<keyword evidence="1" id="KW-1133">Transmembrane helix</keyword>
<evidence type="ECO:0000313" key="3">
    <source>
        <dbReference type="EMBL" id="OXU29842.1"/>
    </source>
</evidence>